<dbReference type="Gene3D" id="3.20.20.80">
    <property type="entry name" value="Glycosidases"/>
    <property type="match status" value="1"/>
</dbReference>
<keyword evidence="2" id="KW-0732">Signal</keyword>
<dbReference type="InterPro" id="IPR017853">
    <property type="entry name" value="GH"/>
</dbReference>
<dbReference type="RefSeq" id="WP_380080098.1">
    <property type="nucleotide sequence ID" value="NZ_JBHRZF010000187.1"/>
</dbReference>
<dbReference type="Proteomes" id="UP001595748">
    <property type="component" value="Unassembled WGS sequence"/>
</dbReference>
<evidence type="ECO:0000256" key="1">
    <source>
        <dbReference type="SAM" id="MobiDB-lite"/>
    </source>
</evidence>
<evidence type="ECO:0000313" key="4">
    <source>
        <dbReference type="Proteomes" id="UP001595748"/>
    </source>
</evidence>
<organism evidence="3 4">
    <name type="scientific">Deinococcus antarcticus</name>
    <dbReference type="NCBI Taxonomy" id="1298767"/>
    <lineage>
        <taxon>Bacteria</taxon>
        <taxon>Thermotogati</taxon>
        <taxon>Deinococcota</taxon>
        <taxon>Deinococci</taxon>
        <taxon>Deinococcales</taxon>
        <taxon>Deinococcaceae</taxon>
        <taxon>Deinococcus</taxon>
    </lineage>
</organism>
<proteinExistence type="predicted"/>
<evidence type="ECO:0000313" key="3">
    <source>
        <dbReference type="EMBL" id="MFC3862327.1"/>
    </source>
</evidence>
<evidence type="ECO:0000256" key="2">
    <source>
        <dbReference type="SAM" id="SignalP"/>
    </source>
</evidence>
<comment type="caution">
    <text evidence="3">The sequence shown here is derived from an EMBL/GenBank/DDBJ whole genome shotgun (WGS) entry which is preliminary data.</text>
</comment>
<protein>
    <submittedName>
        <fullName evidence="3">Uncharacterized protein</fullName>
    </submittedName>
</protein>
<gene>
    <name evidence="3" type="ORF">ACFOPQ_16315</name>
</gene>
<feature type="region of interest" description="Disordered" evidence="1">
    <location>
        <begin position="21"/>
        <end position="57"/>
    </location>
</feature>
<name>A0ABV8A9A9_9DEIO</name>
<feature type="compositionally biased region" description="Low complexity" evidence="1">
    <location>
        <begin position="21"/>
        <end position="39"/>
    </location>
</feature>
<dbReference type="SUPFAM" id="SSF51445">
    <property type="entry name" value="(Trans)glycosidases"/>
    <property type="match status" value="1"/>
</dbReference>
<reference evidence="4" key="1">
    <citation type="journal article" date="2019" name="Int. J. Syst. Evol. Microbiol.">
        <title>The Global Catalogue of Microorganisms (GCM) 10K type strain sequencing project: providing services to taxonomists for standard genome sequencing and annotation.</title>
        <authorList>
            <consortium name="The Broad Institute Genomics Platform"/>
            <consortium name="The Broad Institute Genome Sequencing Center for Infectious Disease"/>
            <person name="Wu L."/>
            <person name="Ma J."/>
        </authorList>
    </citation>
    <scope>NUCLEOTIDE SEQUENCE [LARGE SCALE GENOMIC DNA]</scope>
    <source>
        <strain evidence="4">CCTCC AB 2013263</strain>
    </source>
</reference>
<accession>A0ABV8A9A9</accession>
<feature type="chain" id="PRO_5047028015" evidence="2">
    <location>
        <begin position="22"/>
        <end position="419"/>
    </location>
</feature>
<feature type="signal peptide" evidence="2">
    <location>
        <begin position="1"/>
        <end position="21"/>
    </location>
</feature>
<dbReference type="PROSITE" id="PS51257">
    <property type="entry name" value="PROKAR_LIPOPROTEIN"/>
    <property type="match status" value="1"/>
</dbReference>
<dbReference type="EMBL" id="JBHRZF010000187">
    <property type="protein sequence ID" value="MFC3862327.1"/>
    <property type="molecule type" value="Genomic_DNA"/>
</dbReference>
<feature type="compositionally biased region" description="Polar residues" evidence="1">
    <location>
        <begin position="46"/>
        <end position="57"/>
    </location>
</feature>
<sequence length="419" mass="45723">MKKTGFVLGTLALLMVGCSTTPTPTPTVSMPTVSTPVSHSSEDSAAETTATPEQVSAASNTLEALALSPASSATSTTNVRADGTLLANNQAMFPMGFYHVSWAGNETRRMRDMNAIADMGFNTMNATMFDPEVDLEGYRKLLDAAQKRGMKLMVEDFNATSIQALKSHPAVLGWMIADDCHNLITPDELHRRHLATKALDSQHITYTSLALNIFDRRNEYFGYADAVGDQAYPVDGGDSVNFVHGVMKILVAQSAAKKTMPIANLQAFRWENGRYPTPSELNSMTNQALAAGVKGILYYTYLDPTNDLAKYTGLNTELKSLAREVKLLAPVLTNGQRSVLKTNRTDDQAIAHLWTYQNRRYLQVINMNETKGQTVKVQLPSSATKLLPLFAGRPSGLKVSGSTVTGSMTTLAVHWYEVQ</sequence>
<keyword evidence="4" id="KW-1185">Reference proteome</keyword>